<gene>
    <name evidence="6" type="ORF">WICPIJ_002377</name>
</gene>
<feature type="domain" description="AN1-type" evidence="5">
    <location>
        <begin position="70"/>
        <end position="109"/>
    </location>
</feature>
<proteinExistence type="predicted"/>
<dbReference type="Gene3D" id="4.10.1110.10">
    <property type="entry name" value="AN1-like Zinc finger"/>
    <property type="match status" value="1"/>
</dbReference>
<reference evidence="6" key="1">
    <citation type="journal article" date="2021" name="Open Biol.">
        <title>Shared evolutionary footprints suggest mitochondrial oxidative damage underlies multiple complex I losses in fungi.</title>
        <authorList>
            <person name="Schikora-Tamarit M.A."/>
            <person name="Marcet-Houben M."/>
            <person name="Nosek J."/>
            <person name="Gabaldon T."/>
        </authorList>
    </citation>
    <scope>NUCLEOTIDE SEQUENCE</scope>
    <source>
        <strain evidence="6">CBS2887</strain>
    </source>
</reference>
<name>A0A9P8Q926_WICPI</name>
<evidence type="ECO:0000259" key="5">
    <source>
        <dbReference type="SMART" id="SM00154"/>
    </source>
</evidence>
<evidence type="ECO:0000256" key="4">
    <source>
        <dbReference type="SAM" id="MobiDB-lite"/>
    </source>
</evidence>
<keyword evidence="7" id="KW-1185">Reference proteome</keyword>
<dbReference type="Proteomes" id="UP000774326">
    <property type="component" value="Unassembled WGS sequence"/>
</dbReference>
<organism evidence="6 7">
    <name type="scientific">Wickerhamomyces pijperi</name>
    <name type="common">Yeast</name>
    <name type="synonym">Pichia pijperi</name>
    <dbReference type="NCBI Taxonomy" id="599730"/>
    <lineage>
        <taxon>Eukaryota</taxon>
        <taxon>Fungi</taxon>
        <taxon>Dikarya</taxon>
        <taxon>Ascomycota</taxon>
        <taxon>Saccharomycotina</taxon>
        <taxon>Saccharomycetes</taxon>
        <taxon>Phaffomycetales</taxon>
        <taxon>Wickerhamomycetaceae</taxon>
        <taxon>Wickerhamomyces</taxon>
    </lineage>
</organism>
<dbReference type="GO" id="GO:0008270">
    <property type="term" value="F:zinc ion binding"/>
    <property type="evidence" value="ECO:0007669"/>
    <property type="project" value="UniProtKB-KW"/>
</dbReference>
<comment type="caution">
    <text evidence="6">The sequence shown here is derived from an EMBL/GenBank/DDBJ whole genome shotgun (WGS) entry which is preliminary data.</text>
</comment>
<dbReference type="InterPro" id="IPR035896">
    <property type="entry name" value="AN1-like_Znf"/>
</dbReference>
<keyword evidence="3" id="KW-0862">Zinc</keyword>
<dbReference type="Pfam" id="PF01428">
    <property type="entry name" value="zf-AN1"/>
    <property type="match status" value="1"/>
</dbReference>
<evidence type="ECO:0000256" key="2">
    <source>
        <dbReference type="ARBA" id="ARBA00022771"/>
    </source>
</evidence>
<dbReference type="SUPFAM" id="SSF118310">
    <property type="entry name" value="AN1-like Zinc finger"/>
    <property type="match status" value="1"/>
</dbReference>
<keyword evidence="1" id="KW-0479">Metal-binding</keyword>
<dbReference type="SMART" id="SM00154">
    <property type="entry name" value="ZnF_AN1"/>
    <property type="match status" value="1"/>
</dbReference>
<dbReference type="EMBL" id="JAEUBG010001287">
    <property type="protein sequence ID" value="KAH3686627.1"/>
    <property type="molecule type" value="Genomic_DNA"/>
</dbReference>
<keyword evidence="2" id="KW-0863">Zinc-finger</keyword>
<dbReference type="InterPro" id="IPR000058">
    <property type="entry name" value="Znf_AN1"/>
</dbReference>
<dbReference type="OrthoDB" id="428577at2759"/>
<sequence>MSETQNYTRSTEDKTQLVHSNIISTSITATATETPLPSNGTAANTTTTTTSLNSTSSKILKPKKKSKKLCNYKSCLSPHSIIGDCQFCFKKFCGKHRLLESHDCEHYREVQKDYHDRNARKLEAQQTIMSKV</sequence>
<evidence type="ECO:0000313" key="6">
    <source>
        <dbReference type="EMBL" id="KAH3686627.1"/>
    </source>
</evidence>
<dbReference type="AlphaFoldDB" id="A0A9P8Q926"/>
<protein>
    <recommendedName>
        <fullName evidence="5">AN1-type domain-containing protein</fullName>
    </recommendedName>
</protein>
<reference evidence="6" key="2">
    <citation type="submission" date="2021-01" db="EMBL/GenBank/DDBJ databases">
        <authorList>
            <person name="Schikora-Tamarit M.A."/>
        </authorList>
    </citation>
    <scope>NUCLEOTIDE SEQUENCE</scope>
    <source>
        <strain evidence="6">CBS2887</strain>
    </source>
</reference>
<evidence type="ECO:0000256" key="1">
    <source>
        <dbReference type="ARBA" id="ARBA00022723"/>
    </source>
</evidence>
<accession>A0A9P8Q926</accession>
<evidence type="ECO:0000256" key="3">
    <source>
        <dbReference type="ARBA" id="ARBA00022833"/>
    </source>
</evidence>
<evidence type="ECO:0000313" key="7">
    <source>
        <dbReference type="Proteomes" id="UP000774326"/>
    </source>
</evidence>
<feature type="region of interest" description="Disordered" evidence="4">
    <location>
        <begin position="28"/>
        <end position="59"/>
    </location>
</feature>